<dbReference type="Proteomes" id="UP000617634">
    <property type="component" value="Unassembled WGS sequence"/>
</dbReference>
<name>A0A931HF37_9SPHN</name>
<evidence type="ECO:0000256" key="1">
    <source>
        <dbReference type="SAM" id="MobiDB-lite"/>
    </source>
</evidence>
<gene>
    <name evidence="2" type="ORF">I5E68_18735</name>
</gene>
<feature type="region of interest" description="Disordered" evidence="1">
    <location>
        <begin position="39"/>
        <end position="112"/>
    </location>
</feature>
<dbReference type="RefSeq" id="WP_197167067.1">
    <property type="nucleotide sequence ID" value="NZ_JADZGI010000006.1"/>
</dbReference>
<dbReference type="PROSITE" id="PS51257">
    <property type="entry name" value="PROKAR_LIPOPROTEIN"/>
    <property type="match status" value="1"/>
</dbReference>
<evidence type="ECO:0000313" key="3">
    <source>
        <dbReference type="Proteomes" id="UP000617634"/>
    </source>
</evidence>
<organism evidence="2 3">
    <name type="scientific">Novosphingobium aureum</name>
    <dbReference type="NCBI Taxonomy" id="2792964"/>
    <lineage>
        <taxon>Bacteria</taxon>
        <taxon>Pseudomonadati</taxon>
        <taxon>Pseudomonadota</taxon>
        <taxon>Alphaproteobacteria</taxon>
        <taxon>Sphingomonadales</taxon>
        <taxon>Sphingomonadaceae</taxon>
        <taxon>Novosphingobium</taxon>
    </lineage>
</organism>
<comment type="caution">
    <text evidence="2">The sequence shown here is derived from an EMBL/GenBank/DDBJ whole genome shotgun (WGS) entry which is preliminary data.</text>
</comment>
<dbReference type="AlphaFoldDB" id="A0A931HF37"/>
<dbReference type="EMBL" id="JADZGI010000006">
    <property type="protein sequence ID" value="MBH0114987.1"/>
    <property type="molecule type" value="Genomic_DNA"/>
</dbReference>
<sequence length="112" mass="11379">MKALIFTALGALALSGCTGSHIKPPAVCDGKHRRPANMYGTIMPNLPVPLPPSQSGGWPATPAPSPSSDTPIPPEAQEAAAAASAAAQAAKPAPALSPRDEREIELSYLPCS</sequence>
<proteinExistence type="predicted"/>
<protein>
    <submittedName>
        <fullName evidence="2">Uncharacterized protein</fullName>
    </submittedName>
</protein>
<reference evidence="2" key="1">
    <citation type="submission" date="2020-11" db="EMBL/GenBank/DDBJ databases">
        <title>Novosphingobium aureum sp. nov., a marine bacterium isolated from sediment of a salt flat.</title>
        <authorList>
            <person name="Yoo Y."/>
            <person name="Kim J.-J."/>
        </authorList>
    </citation>
    <scope>NUCLEOTIDE SEQUENCE</scope>
    <source>
        <strain evidence="2">YJ-S2-02</strain>
    </source>
</reference>
<keyword evidence="3" id="KW-1185">Reference proteome</keyword>
<feature type="compositionally biased region" description="Low complexity" evidence="1">
    <location>
        <begin position="66"/>
        <end position="97"/>
    </location>
</feature>
<accession>A0A931HF37</accession>
<evidence type="ECO:0000313" key="2">
    <source>
        <dbReference type="EMBL" id="MBH0114987.1"/>
    </source>
</evidence>